<gene>
    <name evidence="4" type="ORF">HGA07_14040</name>
</gene>
<evidence type="ECO:0000256" key="1">
    <source>
        <dbReference type="SAM" id="MobiDB-lite"/>
    </source>
</evidence>
<dbReference type="Pfam" id="PF26527">
    <property type="entry name" value="DUF8176"/>
    <property type="match status" value="1"/>
</dbReference>
<dbReference type="InterPro" id="IPR058489">
    <property type="entry name" value="DUF8176"/>
</dbReference>
<dbReference type="EMBL" id="JAAXPE010000012">
    <property type="protein sequence ID" value="NKY86750.1"/>
    <property type="molecule type" value="Genomic_DNA"/>
</dbReference>
<keyword evidence="2" id="KW-0472">Membrane</keyword>
<organism evidence="4 5">
    <name type="scientific">Nocardia veterana</name>
    <dbReference type="NCBI Taxonomy" id="132249"/>
    <lineage>
        <taxon>Bacteria</taxon>
        <taxon>Bacillati</taxon>
        <taxon>Actinomycetota</taxon>
        <taxon>Actinomycetes</taxon>
        <taxon>Mycobacteriales</taxon>
        <taxon>Nocardiaceae</taxon>
        <taxon>Nocardia</taxon>
    </lineage>
</organism>
<evidence type="ECO:0000313" key="5">
    <source>
        <dbReference type="Proteomes" id="UP000523447"/>
    </source>
</evidence>
<proteinExistence type="predicted"/>
<feature type="transmembrane region" description="Helical" evidence="2">
    <location>
        <begin position="93"/>
        <end position="114"/>
    </location>
</feature>
<evidence type="ECO:0000313" key="4">
    <source>
        <dbReference type="EMBL" id="NKY86750.1"/>
    </source>
</evidence>
<accession>A0A7X6RI47</accession>
<name>A0A7X6RI47_9NOCA</name>
<evidence type="ECO:0000259" key="3">
    <source>
        <dbReference type="Pfam" id="PF26527"/>
    </source>
</evidence>
<sequence>MDSEANRPPGTAPQQPGSSYPFGPPLRAAGWPAPPPMSPPVRDSQPAAAPPRIVRRPTEAPEAPEWAIDPDAIQRALRPATRPVRRAGNARRWLIALAVVLIAAVVGVGVTMAVGAERHEPGTPAALPAASTSTVATSAVTAATTAPAIGPQIPPCRAESHDGITVGNGAGGVTDGPNAILGFEYSYYTERSGERAQAFVAPDTVNVAAAEGLQQAIDSVIPVGTTYCVRIVAREPDLFDVDIDEYRPDGHQTTYHQSVRTVVRDGRTLLYEIRGR</sequence>
<keyword evidence="2" id="KW-1133">Transmembrane helix</keyword>
<comment type="caution">
    <text evidence="4">The sequence shown here is derived from an EMBL/GenBank/DDBJ whole genome shotgun (WGS) entry which is preliminary data.</text>
</comment>
<keyword evidence="2" id="KW-0812">Transmembrane</keyword>
<feature type="region of interest" description="Disordered" evidence="1">
    <location>
        <begin position="1"/>
        <end position="67"/>
    </location>
</feature>
<dbReference type="Proteomes" id="UP000523447">
    <property type="component" value="Unassembled WGS sequence"/>
</dbReference>
<dbReference type="RefSeq" id="WP_157171510.1">
    <property type="nucleotide sequence ID" value="NZ_CAWPHS010000004.1"/>
</dbReference>
<evidence type="ECO:0000256" key="2">
    <source>
        <dbReference type="SAM" id="Phobius"/>
    </source>
</evidence>
<protein>
    <recommendedName>
        <fullName evidence="3">DUF8176 domain-containing protein</fullName>
    </recommendedName>
</protein>
<dbReference type="AlphaFoldDB" id="A0A7X6RI47"/>
<reference evidence="4 5" key="1">
    <citation type="submission" date="2020-04" db="EMBL/GenBank/DDBJ databases">
        <title>MicrobeNet Type strains.</title>
        <authorList>
            <person name="Nicholson A.C."/>
        </authorList>
    </citation>
    <scope>NUCLEOTIDE SEQUENCE [LARGE SCALE GENOMIC DNA]</scope>
    <source>
        <strain evidence="4 5">DSM 44445</strain>
    </source>
</reference>
<feature type="domain" description="DUF8176" evidence="3">
    <location>
        <begin position="154"/>
        <end position="273"/>
    </location>
</feature>
<keyword evidence="5" id="KW-1185">Reference proteome</keyword>